<dbReference type="RefSeq" id="WP_094487314.1">
    <property type="nucleotide sequence ID" value="NZ_NOXX01000222.1"/>
</dbReference>
<organism evidence="1 2">
    <name type="scientific">Flavobacterium aurantiibacter</name>
    <dbReference type="NCBI Taxonomy" id="2023067"/>
    <lineage>
        <taxon>Bacteria</taxon>
        <taxon>Pseudomonadati</taxon>
        <taxon>Bacteroidota</taxon>
        <taxon>Flavobacteriia</taxon>
        <taxon>Flavobacteriales</taxon>
        <taxon>Flavobacteriaceae</taxon>
        <taxon>Flavobacterium</taxon>
    </lineage>
</organism>
<protein>
    <submittedName>
        <fullName evidence="1">Cell filamentation protein Fic</fullName>
    </submittedName>
</protein>
<dbReference type="Proteomes" id="UP000216035">
    <property type="component" value="Unassembled WGS sequence"/>
</dbReference>
<comment type="caution">
    <text evidence="1">The sequence shown here is derived from an EMBL/GenBank/DDBJ whole genome shotgun (WGS) entry which is preliminary data.</text>
</comment>
<gene>
    <name evidence="1" type="ORF">CHX27_13635</name>
</gene>
<evidence type="ECO:0000313" key="1">
    <source>
        <dbReference type="EMBL" id="OYQ40559.1"/>
    </source>
</evidence>
<dbReference type="PIRSF" id="PIRSF015268">
    <property type="entry name" value="Virulence_RhuM"/>
    <property type="match status" value="1"/>
</dbReference>
<accession>A0A255ZGJ6</accession>
<name>A0A255ZGJ6_9FLAO</name>
<dbReference type="OrthoDB" id="9802752at2"/>
<dbReference type="PANTHER" id="PTHR35810:SF1">
    <property type="entry name" value="CYTOPLASMIC PROTEIN"/>
    <property type="match status" value="1"/>
</dbReference>
<dbReference type="InterPro" id="IPR011204">
    <property type="entry name" value="Virulence_RhuM-like"/>
</dbReference>
<dbReference type="PANTHER" id="PTHR35810">
    <property type="entry name" value="CYTOPLASMIC PROTEIN-RELATED"/>
    <property type="match status" value="1"/>
</dbReference>
<evidence type="ECO:0000313" key="2">
    <source>
        <dbReference type="Proteomes" id="UP000216035"/>
    </source>
</evidence>
<sequence>MKNKKSNLSIVKSSAAEYLTFVAATGETGIEVVYADENIWLSQKMMGVLYNIETHTINYHLKKVFSDNELDENSVIRKFRITANDGKDYQTQHYNLSAIIAVGYKVNSERAVQFRKWATQIVQEFTIKGFAMDDDRLKNDGTILGKKYFEEQLQRIREIRLSGRKFYQKITDIYATAIDYDVTATATKRFFATVQNKLHWAIHGNTAAEIIVHRANHEKENMGLSTWKDAPNGKIQKFDVSVAKNYLSEKEMQQLQRLVSAYLDIAEDMAMRQIPMTMEDWETRLNRFIEATDRQVLQDTGAVTAEIAKAHAETEFEKYRIIQDRLFESDFDKMINKQLPPQKED</sequence>
<dbReference type="EMBL" id="NOXX01000222">
    <property type="protein sequence ID" value="OYQ40559.1"/>
    <property type="molecule type" value="Genomic_DNA"/>
</dbReference>
<keyword evidence="2" id="KW-1185">Reference proteome</keyword>
<reference evidence="1 2" key="1">
    <citation type="submission" date="2017-07" db="EMBL/GenBank/DDBJ databases">
        <title>Flavobacterium cyanobacteriorum sp. nov., isolated from cyanobacterial aggregates in a eutrophic lake.</title>
        <authorList>
            <person name="Cai H."/>
        </authorList>
    </citation>
    <scope>NUCLEOTIDE SEQUENCE [LARGE SCALE GENOMIC DNA]</scope>
    <source>
        <strain evidence="1 2">TH167</strain>
    </source>
</reference>
<proteinExistence type="predicted"/>
<dbReference type="AlphaFoldDB" id="A0A255ZGJ6"/>
<dbReference type="Pfam" id="PF13310">
    <property type="entry name" value="Virulence_RhuM"/>
    <property type="match status" value="1"/>
</dbReference>